<evidence type="ECO:0000313" key="2">
    <source>
        <dbReference type="Proteomes" id="UP001054945"/>
    </source>
</evidence>
<proteinExistence type="predicted"/>
<comment type="caution">
    <text evidence="1">The sequence shown here is derived from an EMBL/GenBank/DDBJ whole genome shotgun (WGS) entry which is preliminary data.</text>
</comment>
<sequence length="74" mass="8935">DKKKNTETTFWSDIAVGSDWTRGISARLLTQKPCKSSKKNRPFFSTTLYRRRRGWPRTMGGRKEIYFRWTNREF</sequence>
<dbReference type="Proteomes" id="UP001054945">
    <property type="component" value="Unassembled WGS sequence"/>
</dbReference>
<dbReference type="EMBL" id="BPLR01017711">
    <property type="protein sequence ID" value="GIY93838.1"/>
    <property type="molecule type" value="Genomic_DNA"/>
</dbReference>
<dbReference type="AlphaFoldDB" id="A0AAV4XGQ6"/>
<reference evidence="1 2" key="1">
    <citation type="submission" date="2021-06" db="EMBL/GenBank/DDBJ databases">
        <title>Caerostris extrusa draft genome.</title>
        <authorList>
            <person name="Kono N."/>
            <person name="Arakawa K."/>
        </authorList>
    </citation>
    <scope>NUCLEOTIDE SEQUENCE [LARGE SCALE GENOMIC DNA]</scope>
</reference>
<organism evidence="1 2">
    <name type="scientific">Caerostris extrusa</name>
    <name type="common">Bark spider</name>
    <name type="synonym">Caerostris bankana</name>
    <dbReference type="NCBI Taxonomy" id="172846"/>
    <lineage>
        <taxon>Eukaryota</taxon>
        <taxon>Metazoa</taxon>
        <taxon>Ecdysozoa</taxon>
        <taxon>Arthropoda</taxon>
        <taxon>Chelicerata</taxon>
        <taxon>Arachnida</taxon>
        <taxon>Araneae</taxon>
        <taxon>Araneomorphae</taxon>
        <taxon>Entelegynae</taxon>
        <taxon>Araneoidea</taxon>
        <taxon>Araneidae</taxon>
        <taxon>Caerostris</taxon>
    </lineage>
</organism>
<accession>A0AAV4XGQ6</accession>
<feature type="non-terminal residue" evidence="1">
    <location>
        <position position="1"/>
    </location>
</feature>
<protein>
    <submittedName>
        <fullName evidence="1">Uncharacterized protein</fullName>
    </submittedName>
</protein>
<name>A0AAV4XGQ6_CAEEX</name>
<gene>
    <name evidence="1" type="ORF">CEXT_799541</name>
</gene>
<evidence type="ECO:0000313" key="1">
    <source>
        <dbReference type="EMBL" id="GIY93838.1"/>
    </source>
</evidence>
<keyword evidence="2" id="KW-1185">Reference proteome</keyword>